<evidence type="ECO:0008006" key="5">
    <source>
        <dbReference type="Google" id="ProtNLM"/>
    </source>
</evidence>
<reference evidence="4" key="1">
    <citation type="submission" date="2016-10" db="EMBL/GenBank/DDBJ databases">
        <authorList>
            <person name="Varghese N."/>
            <person name="Submissions S."/>
        </authorList>
    </citation>
    <scope>NUCLEOTIDE SEQUENCE [LARGE SCALE GENOMIC DNA]</scope>
    <source>
        <strain evidence="4">DSM 26542</strain>
    </source>
</reference>
<dbReference type="InterPro" id="IPR044023">
    <property type="entry name" value="Ig_7"/>
</dbReference>
<accession>A0A1I3V7N0</accession>
<dbReference type="Pfam" id="PF18676">
    <property type="entry name" value="MBG_2"/>
    <property type="match status" value="1"/>
</dbReference>
<name>A0A1I3V7N0_9FLAO</name>
<protein>
    <recommendedName>
        <fullName evidence="5">Ig-like domain-containing protein</fullName>
    </recommendedName>
</protein>
<evidence type="ECO:0000313" key="3">
    <source>
        <dbReference type="EMBL" id="SFJ90356.1"/>
    </source>
</evidence>
<keyword evidence="4" id="KW-1185">Reference proteome</keyword>
<evidence type="ECO:0000259" key="2">
    <source>
        <dbReference type="Pfam" id="PF19081"/>
    </source>
</evidence>
<dbReference type="Proteomes" id="UP000243887">
    <property type="component" value="Unassembled WGS sequence"/>
</dbReference>
<organism evidence="3 4">
    <name type="scientific">Myroides guanonis</name>
    <dbReference type="NCBI Taxonomy" id="1150112"/>
    <lineage>
        <taxon>Bacteria</taxon>
        <taxon>Pseudomonadati</taxon>
        <taxon>Bacteroidota</taxon>
        <taxon>Flavobacteriia</taxon>
        <taxon>Flavobacteriales</taxon>
        <taxon>Flavobacteriaceae</taxon>
        <taxon>Myroides</taxon>
    </lineage>
</organism>
<gene>
    <name evidence="3" type="ORF">SAMN04487893_1281</name>
</gene>
<feature type="domain" description="Ig-like" evidence="2">
    <location>
        <begin position="317"/>
        <end position="374"/>
    </location>
</feature>
<dbReference type="STRING" id="1150112.SAMN04487893_1281"/>
<dbReference type="EMBL" id="FORU01000028">
    <property type="protein sequence ID" value="SFJ90356.1"/>
    <property type="molecule type" value="Genomic_DNA"/>
</dbReference>
<dbReference type="RefSeq" id="WP_177190219.1">
    <property type="nucleotide sequence ID" value="NZ_FORU01000028.1"/>
</dbReference>
<dbReference type="InterPro" id="IPR041286">
    <property type="entry name" value="MBG_2"/>
</dbReference>
<evidence type="ECO:0000313" key="4">
    <source>
        <dbReference type="Proteomes" id="UP000243887"/>
    </source>
</evidence>
<feature type="domain" description="Ig-like" evidence="2">
    <location>
        <begin position="540"/>
        <end position="612"/>
    </location>
</feature>
<feature type="domain" description="MBG" evidence="1">
    <location>
        <begin position="701"/>
        <end position="765"/>
    </location>
</feature>
<proteinExistence type="predicted"/>
<sequence>MSIDGFNQDVIADGIGTAASSTTSDVDGVSFSFKSINWMLTSTSSPQTKGFPVDGIINSEATMGLKYQLKDYSDSNSIQLNGSNSSIISNVSGSVKAKKLFMLVTSGSGSSNLTCKVTFEDNSAMVFLNIFISDWYSGTLSAIAFHDFGRIGRMNNVVENPASNPRLYEVTIDISNIYQNKSIKSIQFVREPNSSGVVNIFAVSAQKYIDCDNPLAVTISDIIGATAKVNLVLPSVLPLLGYEYEVRTSGVPGSGAVGLVSTGTISFDATTHKLTGLPPLKQLYFYIRSNCGAKGVQDWMGPISFLTNCEIPKIISTSSQNACKNSSAYLSANYNSGIVRWYDSPTSEIPLAVGNSFATPNLSSSKSYWVEAMASEFLNSSGGKTDLHSSANDINTFKDWGIIFDLNQDVILKSTDVFVGNYGTLNIAIRDNQGKELFSTGDISVNTADINKRVTIPLKFKLAAGTGYRMVIKSFSDITLYRDSPVSFPYKEDNGIMTVTSGFFDGFTRDHYYYFYNIIYEKECISPRTEVIANVIDIAAPIANTPVQTFCASSDPTLNSIGIQGSGIQWYATETGSVALPHTTLLEDNTTYYASQTIGTCTSETRTAVKVELKKPTLNVAGLQSDFYYGTDTQSIMTMIDSLLGNYPLTWFRDEIGGNSIPAPDIATLNVGQYLYLISANINGCESHRIKVVLNAMPAELTVSVNAGQTKLYGNVDPELTYTVSGLKNNEQASNVLTGTLSRDTGENVGMYSINQGSLSAGINY</sequence>
<dbReference type="Pfam" id="PF19081">
    <property type="entry name" value="Ig_7"/>
    <property type="match status" value="2"/>
</dbReference>
<evidence type="ECO:0000259" key="1">
    <source>
        <dbReference type="Pfam" id="PF18676"/>
    </source>
</evidence>
<feature type="non-terminal residue" evidence="3">
    <location>
        <position position="765"/>
    </location>
</feature>
<dbReference type="AlphaFoldDB" id="A0A1I3V7N0"/>